<name>A0ABT4BS95_9FIRM</name>
<sequence>MIKLDLPLGFGMALAQNEEAMEYFSALPRAKQQEILDHTHEVNSNGEMHEFVASIKNKY</sequence>
<proteinExistence type="predicted"/>
<gene>
    <name evidence="1" type="ORF">OUY18_00880</name>
</gene>
<reference evidence="1 2" key="1">
    <citation type="submission" date="2022-11" db="EMBL/GenBank/DDBJ databases">
        <authorList>
            <person name="Caiyu Z."/>
        </authorList>
    </citation>
    <scope>NUCLEOTIDE SEQUENCE [LARGE SCALE GENOMIC DNA]</scope>
    <source>
        <strain evidence="1 2">YR-4</strain>
    </source>
</reference>
<evidence type="ECO:0000313" key="2">
    <source>
        <dbReference type="Proteomes" id="UP001082703"/>
    </source>
</evidence>
<keyword evidence="2" id="KW-1185">Reference proteome</keyword>
<comment type="caution">
    <text evidence="1">The sequence shown here is derived from an EMBL/GenBank/DDBJ whole genome shotgun (WGS) entry which is preliminary data.</text>
</comment>
<accession>A0ABT4BS95</accession>
<dbReference type="Proteomes" id="UP001082703">
    <property type="component" value="Unassembled WGS sequence"/>
</dbReference>
<organism evidence="1 2">
    <name type="scientific">Caproiciproducens galactitolivorans</name>
    <dbReference type="NCBI Taxonomy" id="642589"/>
    <lineage>
        <taxon>Bacteria</taxon>
        <taxon>Bacillati</taxon>
        <taxon>Bacillota</taxon>
        <taxon>Clostridia</taxon>
        <taxon>Eubacteriales</taxon>
        <taxon>Acutalibacteraceae</taxon>
        <taxon>Caproiciproducens</taxon>
    </lineage>
</organism>
<evidence type="ECO:0000313" key="1">
    <source>
        <dbReference type="EMBL" id="MCY1712813.1"/>
    </source>
</evidence>
<dbReference type="EMBL" id="JAPOHA010000001">
    <property type="protein sequence ID" value="MCY1712813.1"/>
    <property type="molecule type" value="Genomic_DNA"/>
</dbReference>
<protein>
    <submittedName>
        <fullName evidence="1">Uncharacterized protein</fullName>
    </submittedName>
</protein>